<dbReference type="RefSeq" id="WP_220205869.1">
    <property type="nucleotide sequence ID" value="NZ_BNJK01000001.1"/>
</dbReference>
<name>A0A8J3IMM7_9CHLR</name>
<comment type="caution">
    <text evidence="2">The sequence shown here is derived from an EMBL/GenBank/DDBJ whole genome shotgun (WGS) entry which is preliminary data.</text>
</comment>
<dbReference type="InterPro" id="IPR029063">
    <property type="entry name" value="SAM-dependent_MTases_sf"/>
</dbReference>
<dbReference type="EMBL" id="BNJK01000001">
    <property type="protein sequence ID" value="GHO95173.1"/>
    <property type="molecule type" value="Genomic_DNA"/>
</dbReference>
<feature type="domain" description="Methyltransferase" evidence="1">
    <location>
        <begin position="54"/>
        <end position="152"/>
    </location>
</feature>
<dbReference type="Proteomes" id="UP000597444">
    <property type="component" value="Unassembled WGS sequence"/>
</dbReference>
<evidence type="ECO:0000313" key="2">
    <source>
        <dbReference type="EMBL" id="GHO95173.1"/>
    </source>
</evidence>
<dbReference type="GO" id="GO:0008168">
    <property type="term" value="F:methyltransferase activity"/>
    <property type="evidence" value="ECO:0007669"/>
    <property type="project" value="TreeGrafter"/>
</dbReference>
<protein>
    <recommendedName>
        <fullName evidence="1">Methyltransferase domain-containing protein</fullName>
    </recommendedName>
</protein>
<sequence length="296" mass="33520">MFTASDVTQSEIITIIDPEEPTETARQMLQNRLLHRYMGGPLPEQTLAQPVQHILDLACGPGGWVLDIAFAYPQATVIGVDRSRINIRYARAQARAQRRSNAYFQEMDILHPLDFPDNYFDLVNARFLNTFLPTEEWANLLHTCLRITRPEGIIRLVECDYGVSSSLACEKLSEYYVHALQNAGLRSTPVGRPLTIGQTLPLEDLLYESGCRGVQQRTYTLDFSAEAEANIGMVDNALIFLRQIKPFVLKMGGVKPHEFEHLYQEACLEMRSHTFCGQWLLEMAWGKKSVAGAQQK</sequence>
<dbReference type="PANTHER" id="PTHR43591:SF24">
    <property type="entry name" value="2-METHOXY-6-POLYPRENYL-1,4-BENZOQUINOL METHYLASE, MITOCHONDRIAL"/>
    <property type="match status" value="1"/>
</dbReference>
<organism evidence="2 3">
    <name type="scientific">Reticulibacter mediterranei</name>
    <dbReference type="NCBI Taxonomy" id="2778369"/>
    <lineage>
        <taxon>Bacteria</taxon>
        <taxon>Bacillati</taxon>
        <taxon>Chloroflexota</taxon>
        <taxon>Ktedonobacteria</taxon>
        <taxon>Ktedonobacterales</taxon>
        <taxon>Reticulibacteraceae</taxon>
        <taxon>Reticulibacter</taxon>
    </lineage>
</organism>
<dbReference type="Gene3D" id="3.40.50.150">
    <property type="entry name" value="Vaccinia Virus protein VP39"/>
    <property type="match status" value="1"/>
</dbReference>
<dbReference type="InterPro" id="IPR041698">
    <property type="entry name" value="Methyltransf_25"/>
</dbReference>
<dbReference type="CDD" id="cd02440">
    <property type="entry name" value="AdoMet_MTases"/>
    <property type="match status" value="1"/>
</dbReference>
<evidence type="ECO:0000313" key="3">
    <source>
        <dbReference type="Proteomes" id="UP000597444"/>
    </source>
</evidence>
<dbReference type="AlphaFoldDB" id="A0A8J3IMM7"/>
<keyword evidence="3" id="KW-1185">Reference proteome</keyword>
<proteinExistence type="predicted"/>
<evidence type="ECO:0000259" key="1">
    <source>
        <dbReference type="Pfam" id="PF13649"/>
    </source>
</evidence>
<gene>
    <name evidence="2" type="ORF">KSF_052210</name>
</gene>
<accession>A0A8J3IMM7</accession>
<dbReference type="PANTHER" id="PTHR43591">
    <property type="entry name" value="METHYLTRANSFERASE"/>
    <property type="match status" value="1"/>
</dbReference>
<dbReference type="Pfam" id="PF13649">
    <property type="entry name" value="Methyltransf_25"/>
    <property type="match status" value="1"/>
</dbReference>
<reference evidence="2" key="1">
    <citation type="submission" date="2020-10" db="EMBL/GenBank/DDBJ databases">
        <title>Taxonomic study of unclassified bacteria belonging to the class Ktedonobacteria.</title>
        <authorList>
            <person name="Yabe S."/>
            <person name="Wang C.M."/>
            <person name="Zheng Y."/>
            <person name="Sakai Y."/>
            <person name="Cavaletti L."/>
            <person name="Monciardini P."/>
            <person name="Donadio S."/>
        </authorList>
    </citation>
    <scope>NUCLEOTIDE SEQUENCE</scope>
    <source>
        <strain evidence="2">ID150040</strain>
    </source>
</reference>
<dbReference type="SUPFAM" id="SSF53335">
    <property type="entry name" value="S-adenosyl-L-methionine-dependent methyltransferases"/>
    <property type="match status" value="1"/>
</dbReference>